<evidence type="ECO:0000313" key="2">
    <source>
        <dbReference type="Proteomes" id="UP000004358"/>
    </source>
</evidence>
<accession>A3ZPH8</accession>
<name>A3ZPH8_9BACT</name>
<dbReference type="HOGENOM" id="CLU_507948_0_0_0"/>
<dbReference type="EMBL" id="AANZ01000004">
    <property type="protein sequence ID" value="EAQ81656.1"/>
    <property type="molecule type" value="Genomic_DNA"/>
</dbReference>
<dbReference type="Proteomes" id="UP000004358">
    <property type="component" value="Unassembled WGS sequence"/>
</dbReference>
<gene>
    <name evidence="1" type="ORF">DSM3645_28782</name>
</gene>
<proteinExistence type="predicted"/>
<comment type="caution">
    <text evidence="1">The sequence shown here is derived from an EMBL/GenBank/DDBJ whole genome shotgun (WGS) entry which is preliminary data.</text>
</comment>
<evidence type="ECO:0000313" key="1">
    <source>
        <dbReference type="EMBL" id="EAQ81656.1"/>
    </source>
</evidence>
<sequence length="548" mass="61865">MNMPEAVFEYPGIGDFSEVRYTLSHGISPGRITIRAAPAAIRPMAEGAALFRYAGAVIQMPDCRLDQLTVETSGDGRSVMRVEILDQRWRWRFGQLSGEYNVRIDDGDAIASGTEKAPQDLARLCLQAMGQQRFDVSKMPNLLRPYVYWDYKIPALALADLADACGCRVVLKIGGAVAIEPAGQGETLPITLAATAGEAIYDRPETPAALKFVAAPNVYQMDFDLAPVAVEPNGDIVPLDDVSYAPSLGWRSEPLAELGNVEAAHRELAQSCVWKYYQIQPKFTLPGDPPTRENMIEKIAEVLPLLPHQVEADKTPDKTLRRRPPWVYGLFEKGAATFPQIREHEQPDPELNETPQDLYARGFTVDHHRGLVIFAEPVYLYRQVDDNYEVHPARLKLRIACQRRDKQTRGVVRFEVSPQKPARQTAAQTILRDDIAREVYFNHQSKKVVSNEPDVKRQAEYYLQAAAKELQAAQPGTLTYDGFWPIQPDGAIRQVSWIIHSSGKGSTIVSRNREDDLVDMSYRERRLLERVVEMSRTERRREQRGERR</sequence>
<protein>
    <submittedName>
        <fullName evidence="1">Uncharacterized protein</fullName>
    </submittedName>
</protein>
<reference evidence="1 2" key="1">
    <citation type="submission" date="2006-02" db="EMBL/GenBank/DDBJ databases">
        <authorList>
            <person name="Amann R."/>
            <person name="Ferriera S."/>
            <person name="Johnson J."/>
            <person name="Kravitz S."/>
            <person name="Halpern A."/>
            <person name="Remington K."/>
            <person name="Beeson K."/>
            <person name="Tran B."/>
            <person name="Rogers Y.-H."/>
            <person name="Friedman R."/>
            <person name="Venter J.C."/>
        </authorList>
    </citation>
    <scope>NUCLEOTIDE SEQUENCE [LARGE SCALE GENOMIC DNA]</scope>
    <source>
        <strain evidence="1 2">DSM 3645</strain>
    </source>
</reference>
<dbReference type="AlphaFoldDB" id="A3ZPH8"/>
<dbReference type="eggNOG" id="ENOG5032XSV">
    <property type="taxonomic scope" value="Bacteria"/>
</dbReference>
<organism evidence="1 2">
    <name type="scientific">Blastopirellula marina DSM 3645</name>
    <dbReference type="NCBI Taxonomy" id="314230"/>
    <lineage>
        <taxon>Bacteria</taxon>
        <taxon>Pseudomonadati</taxon>
        <taxon>Planctomycetota</taxon>
        <taxon>Planctomycetia</taxon>
        <taxon>Pirellulales</taxon>
        <taxon>Pirellulaceae</taxon>
        <taxon>Blastopirellula</taxon>
    </lineage>
</organism>
<dbReference type="STRING" id="314230.DSM3645_28782"/>